<dbReference type="InterPro" id="IPR002110">
    <property type="entry name" value="Ankyrin_rpt"/>
</dbReference>
<dbReference type="eggNOG" id="KOG1595">
    <property type="taxonomic scope" value="Eukaryota"/>
</dbReference>
<sequence length="205" mass="21792">MAMVCMGGVTVVGVTMTYALYASAKTTTIHLAASGCGDVHDHSFFFNSSSFFFAPPRFYLSVVDEDRPRYQADEDSVGLEELLATCPSLTNEPVPWYQADNDAAGLGELLAACPSHADEPVSWYSPARGAEPLTPLMVAAAYGSVACLDVLLSPPYLVDPNRVSASLLSTPLHLAAIGWATSAPMAVSRLLAVSANDDDDEVEER</sequence>
<dbReference type="Pfam" id="PF00023">
    <property type="entry name" value="Ank"/>
    <property type="match status" value="1"/>
</dbReference>
<dbReference type="InterPro" id="IPR036770">
    <property type="entry name" value="Ankyrin_rpt-contain_sf"/>
</dbReference>
<name>A0A0E0AIF8_9ORYZ</name>
<reference evidence="1" key="2">
    <citation type="submission" date="2018-05" db="EMBL/GenBank/DDBJ databases">
        <title>OgluRS3 (Oryza glumaepatula Reference Sequence Version 3).</title>
        <authorList>
            <person name="Zhang J."/>
            <person name="Kudrna D."/>
            <person name="Lee S."/>
            <person name="Talag J."/>
            <person name="Welchert J."/>
            <person name="Wing R.A."/>
        </authorList>
    </citation>
    <scope>NUCLEOTIDE SEQUENCE [LARGE SCALE GENOMIC DNA]</scope>
</reference>
<dbReference type="EnsemblPlants" id="OGLUM07G10240.1">
    <property type="protein sequence ID" value="OGLUM07G10240.1"/>
    <property type="gene ID" value="OGLUM07G10240"/>
</dbReference>
<accession>A0A0E0AIF8</accession>
<evidence type="ECO:0000313" key="2">
    <source>
        <dbReference type="Proteomes" id="UP000026961"/>
    </source>
</evidence>
<dbReference type="Gramene" id="OGLUM07G10240.1">
    <property type="protein sequence ID" value="OGLUM07G10240.1"/>
    <property type="gene ID" value="OGLUM07G10240"/>
</dbReference>
<protein>
    <submittedName>
        <fullName evidence="1">Uncharacterized protein</fullName>
    </submittedName>
</protein>
<keyword evidence="2" id="KW-1185">Reference proteome</keyword>
<proteinExistence type="predicted"/>
<evidence type="ECO:0000313" key="1">
    <source>
        <dbReference type="EnsemblPlants" id="OGLUM07G10240.1"/>
    </source>
</evidence>
<dbReference type="Gene3D" id="1.25.40.20">
    <property type="entry name" value="Ankyrin repeat-containing domain"/>
    <property type="match status" value="1"/>
</dbReference>
<dbReference type="HOGENOM" id="CLU_086804_0_0_1"/>
<reference evidence="1" key="1">
    <citation type="submission" date="2015-04" db="UniProtKB">
        <authorList>
            <consortium name="EnsemblPlants"/>
        </authorList>
    </citation>
    <scope>IDENTIFICATION</scope>
</reference>
<dbReference type="AlphaFoldDB" id="A0A0E0AIF8"/>
<dbReference type="Proteomes" id="UP000026961">
    <property type="component" value="Chromosome 7"/>
</dbReference>
<dbReference type="SUPFAM" id="SSF48403">
    <property type="entry name" value="Ankyrin repeat"/>
    <property type="match status" value="1"/>
</dbReference>
<organism evidence="1">
    <name type="scientific">Oryza glumipatula</name>
    <dbReference type="NCBI Taxonomy" id="40148"/>
    <lineage>
        <taxon>Eukaryota</taxon>
        <taxon>Viridiplantae</taxon>
        <taxon>Streptophyta</taxon>
        <taxon>Embryophyta</taxon>
        <taxon>Tracheophyta</taxon>
        <taxon>Spermatophyta</taxon>
        <taxon>Magnoliopsida</taxon>
        <taxon>Liliopsida</taxon>
        <taxon>Poales</taxon>
        <taxon>Poaceae</taxon>
        <taxon>BOP clade</taxon>
        <taxon>Oryzoideae</taxon>
        <taxon>Oryzeae</taxon>
        <taxon>Oryzinae</taxon>
        <taxon>Oryza</taxon>
    </lineage>
</organism>